<dbReference type="EMBL" id="JBBNAG010000011">
    <property type="protein sequence ID" value="KAK9094005.1"/>
    <property type="molecule type" value="Genomic_DNA"/>
</dbReference>
<evidence type="ECO:0000313" key="1">
    <source>
        <dbReference type="EMBL" id="KAK9094005.1"/>
    </source>
</evidence>
<keyword evidence="2" id="KW-1185">Reference proteome</keyword>
<dbReference type="Proteomes" id="UP001419268">
    <property type="component" value="Unassembled WGS sequence"/>
</dbReference>
<sequence>MQSPNLAISNNQTCKNRFQLILKGITTQILKPINRFQRIRSQNLKKRIFNTFQQLETRRFTQFFIDDREEHKGIVNRETVDSFSDRVRE</sequence>
<evidence type="ECO:0000313" key="2">
    <source>
        <dbReference type="Proteomes" id="UP001419268"/>
    </source>
</evidence>
<protein>
    <submittedName>
        <fullName evidence="1">Uncharacterized protein</fullName>
    </submittedName>
</protein>
<name>A0AAP0HSH3_9MAGN</name>
<organism evidence="1 2">
    <name type="scientific">Stephania cephalantha</name>
    <dbReference type="NCBI Taxonomy" id="152367"/>
    <lineage>
        <taxon>Eukaryota</taxon>
        <taxon>Viridiplantae</taxon>
        <taxon>Streptophyta</taxon>
        <taxon>Embryophyta</taxon>
        <taxon>Tracheophyta</taxon>
        <taxon>Spermatophyta</taxon>
        <taxon>Magnoliopsida</taxon>
        <taxon>Ranunculales</taxon>
        <taxon>Menispermaceae</taxon>
        <taxon>Menispermoideae</taxon>
        <taxon>Cissampelideae</taxon>
        <taxon>Stephania</taxon>
    </lineage>
</organism>
<reference evidence="1 2" key="1">
    <citation type="submission" date="2024-01" db="EMBL/GenBank/DDBJ databases">
        <title>Genome assemblies of Stephania.</title>
        <authorList>
            <person name="Yang L."/>
        </authorList>
    </citation>
    <scope>NUCLEOTIDE SEQUENCE [LARGE SCALE GENOMIC DNA]</scope>
    <source>
        <strain evidence="1">JXDWG</strain>
        <tissue evidence="1">Leaf</tissue>
    </source>
</reference>
<comment type="caution">
    <text evidence="1">The sequence shown here is derived from an EMBL/GenBank/DDBJ whole genome shotgun (WGS) entry which is preliminary data.</text>
</comment>
<proteinExistence type="predicted"/>
<gene>
    <name evidence="1" type="ORF">Scep_025474</name>
</gene>
<dbReference type="AlphaFoldDB" id="A0AAP0HSH3"/>
<accession>A0AAP0HSH3</accession>